<keyword evidence="7" id="KW-1185">Reference proteome</keyword>
<reference evidence="6 7" key="1">
    <citation type="submission" date="2016-10" db="EMBL/GenBank/DDBJ databases">
        <authorList>
            <person name="de Groot N.N."/>
        </authorList>
    </citation>
    <scope>NUCLEOTIDE SEQUENCE [LARGE SCALE GENOMIC DNA]</scope>
    <source>
        <strain evidence="6 7">DSM 25584</strain>
    </source>
</reference>
<evidence type="ECO:0000313" key="7">
    <source>
        <dbReference type="Proteomes" id="UP000199415"/>
    </source>
</evidence>
<feature type="transmembrane region" description="Helical" evidence="4">
    <location>
        <begin position="6"/>
        <end position="27"/>
    </location>
</feature>
<proteinExistence type="predicted"/>
<gene>
    <name evidence="6" type="ORF">SAMN05216241_11058</name>
</gene>
<dbReference type="SUPFAM" id="SSF69593">
    <property type="entry name" value="Glycerol-3-phosphate (1)-acyltransferase"/>
    <property type="match status" value="1"/>
</dbReference>
<dbReference type="STRING" id="1082479.SAMN05216241_11058"/>
<dbReference type="PANTHER" id="PTHR10434:SF40">
    <property type="entry name" value="1-ACYL-SN-GLYCEROL-3-PHOSPHATE ACYLTRANSFERASE"/>
    <property type="match status" value="1"/>
</dbReference>
<evidence type="ECO:0000256" key="3">
    <source>
        <dbReference type="ARBA" id="ARBA00023315"/>
    </source>
</evidence>
<dbReference type="PROSITE" id="PS51257">
    <property type="entry name" value="PROKAR_LIPOPROTEIN"/>
    <property type="match status" value="1"/>
</dbReference>
<evidence type="ECO:0000256" key="4">
    <source>
        <dbReference type="SAM" id="Phobius"/>
    </source>
</evidence>
<dbReference type="RefSeq" id="WP_090021193.1">
    <property type="nucleotide sequence ID" value="NZ_FNCE01000010.1"/>
</dbReference>
<dbReference type="GO" id="GO:0006654">
    <property type="term" value="P:phosphatidic acid biosynthetic process"/>
    <property type="evidence" value="ECO:0007669"/>
    <property type="project" value="TreeGrafter"/>
</dbReference>
<sequence>MMRSLTFNVVGFAWTAFMMIACLPLLAAPRRWILAGGRVWIRVLFWLLRGIVGLGHEIRGRENLPDPPFLVAAKHQSAWDTLAFPLVFDDPAYILKRELTWSPPFGWYLLRHGAVPIDRAGGAASLRRMLRGARAVVDQGRPLIIYPEGTRRPPDAPGDYHPGVAALYRDLNLPVVPIALNSGVFWGRHAFRKQPGRIVMEIQPPIEPGLSRKAFMRRLTDSLEPATARLVREARGDKQAVSEQARAG</sequence>
<dbReference type="AlphaFoldDB" id="A0A1G7TSL2"/>
<feature type="domain" description="Phospholipid/glycerol acyltransferase" evidence="5">
    <location>
        <begin position="69"/>
        <end position="183"/>
    </location>
</feature>
<keyword evidence="4" id="KW-1133">Transmembrane helix</keyword>
<evidence type="ECO:0000259" key="5">
    <source>
        <dbReference type="SMART" id="SM00563"/>
    </source>
</evidence>
<keyword evidence="4" id="KW-0472">Membrane</keyword>
<keyword evidence="4" id="KW-0812">Transmembrane</keyword>
<comment type="pathway">
    <text evidence="1">Lipid metabolism.</text>
</comment>
<dbReference type="Pfam" id="PF01553">
    <property type="entry name" value="Acyltransferase"/>
    <property type="match status" value="1"/>
</dbReference>
<name>A0A1G7TSL2_9PROT</name>
<dbReference type="PANTHER" id="PTHR10434">
    <property type="entry name" value="1-ACYL-SN-GLYCEROL-3-PHOSPHATE ACYLTRANSFERASE"/>
    <property type="match status" value="1"/>
</dbReference>
<organism evidence="6 7">
    <name type="scientific">Limimonas halophila</name>
    <dbReference type="NCBI Taxonomy" id="1082479"/>
    <lineage>
        <taxon>Bacteria</taxon>
        <taxon>Pseudomonadati</taxon>
        <taxon>Pseudomonadota</taxon>
        <taxon>Alphaproteobacteria</taxon>
        <taxon>Rhodospirillales</taxon>
        <taxon>Rhodovibrionaceae</taxon>
        <taxon>Limimonas</taxon>
    </lineage>
</organism>
<dbReference type="InterPro" id="IPR002123">
    <property type="entry name" value="Plipid/glycerol_acylTrfase"/>
</dbReference>
<dbReference type="Proteomes" id="UP000199415">
    <property type="component" value="Unassembled WGS sequence"/>
</dbReference>
<evidence type="ECO:0000256" key="1">
    <source>
        <dbReference type="ARBA" id="ARBA00005189"/>
    </source>
</evidence>
<keyword evidence="2 6" id="KW-0808">Transferase</keyword>
<dbReference type="GO" id="GO:0003841">
    <property type="term" value="F:1-acylglycerol-3-phosphate O-acyltransferase activity"/>
    <property type="evidence" value="ECO:0007669"/>
    <property type="project" value="TreeGrafter"/>
</dbReference>
<dbReference type="EMBL" id="FNCE01000010">
    <property type="protein sequence ID" value="SDG38247.1"/>
    <property type="molecule type" value="Genomic_DNA"/>
</dbReference>
<evidence type="ECO:0000313" key="6">
    <source>
        <dbReference type="EMBL" id="SDG38247.1"/>
    </source>
</evidence>
<accession>A0A1G7TSL2</accession>
<evidence type="ECO:0000256" key="2">
    <source>
        <dbReference type="ARBA" id="ARBA00022679"/>
    </source>
</evidence>
<protein>
    <submittedName>
        <fullName evidence="6">1-acyl-sn-glycerol-3-phosphate acyltransferase</fullName>
    </submittedName>
</protein>
<dbReference type="OrthoDB" id="5290997at2"/>
<dbReference type="SMART" id="SM00563">
    <property type="entry name" value="PlsC"/>
    <property type="match status" value="1"/>
</dbReference>
<keyword evidence="3 6" id="KW-0012">Acyltransferase</keyword>
<dbReference type="CDD" id="cd07989">
    <property type="entry name" value="LPLAT_AGPAT-like"/>
    <property type="match status" value="1"/>
</dbReference>